<dbReference type="Pfam" id="PF04039">
    <property type="entry name" value="MnhB"/>
    <property type="match status" value="1"/>
</dbReference>
<feature type="transmembrane region" description="Helical" evidence="10">
    <location>
        <begin position="358"/>
        <end position="382"/>
    </location>
</feature>
<feature type="domain" description="MrpA C-terminal/MbhD" evidence="14">
    <location>
        <begin position="608"/>
        <end position="673"/>
    </location>
</feature>
<dbReference type="NCBIfam" id="NF009288">
    <property type="entry name" value="PRK12648.1"/>
    <property type="match status" value="1"/>
</dbReference>
<feature type="domain" description="NADH-Ubiquinone oxidoreductase (complex I) chain 5 N-terminal" evidence="12">
    <location>
        <begin position="66"/>
        <end position="110"/>
    </location>
</feature>
<dbReference type="Proteomes" id="UP000286680">
    <property type="component" value="Unassembled WGS sequence"/>
</dbReference>
<evidence type="ECO:0000256" key="7">
    <source>
        <dbReference type="ARBA" id="ARBA00023065"/>
    </source>
</evidence>
<evidence type="ECO:0000256" key="1">
    <source>
        <dbReference type="ARBA" id="ARBA00004651"/>
    </source>
</evidence>
<keyword evidence="5 9" id="KW-0812">Transmembrane</keyword>
<evidence type="ECO:0000256" key="3">
    <source>
        <dbReference type="ARBA" id="ARBA00022449"/>
    </source>
</evidence>
<dbReference type="Pfam" id="PF13244">
    <property type="entry name" value="MbhD"/>
    <property type="match status" value="1"/>
</dbReference>
<proteinExistence type="predicted"/>
<keyword evidence="2" id="KW-0813">Transport</keyword>
<evidence type="ECO:0000256" key="5">
    <source>
        <dbReference type="ARBA" id="ARBA00022692"/>
    </source>
</evidence>
<feature type="transmembrane region" description="Helical" evidence="10">
    <location>
        <begin position="163"/>
        <end position="185"/>
    </location>
</feature>
<feature type="transmembrane region" description="Helical" evidence="10">
    <location>
        <begin position="785"/>
        <end position="807"/>
    </location>
</feature>
<evidence type="ECO:0000256" key="9">
    <source>
        <dbReference type="RuleBase" id="RU000320"/>
    </source>
</evidence>
<keyword evidence="6 10" id="KW-1133">Transmembrane helix</keyword>
<dbReference type="InterPro" id="IPR046806">
    <property type="entry name" value="MrpA_C/MbhE"/>
</dbReference>
<dbReference type="PANTHER" id="PTHR43373">
    <property type="entry name" value="NA(+)/H(+) ANTIPORTER SUBUNIT"/>
    <property type="match status" value="1"/>
</dbReference>
<keyword evidence="7" id="KW-0406">Ion transport</keyword>
<feature type="transmembrane region" description="Helical" evidence="10">
    <location>
        <begin position="499"/>
        <end position="521"/>
    </location>
</feature>
<feature type="transmembrane region" description="Helical" evidence="10">
    <location>
        <begin position="76"/>
        <end position="96"/>
    </location>
</feature>
<feature type="transmembrane region" description="Helical" evidence="10">
    <location>
        <begin position="845"/>
        <end position="868"/>
    </location>
</feature>
<evidence type="ECO:0000313" key="17">
    <source>
        <dbReference type="Proteomes" id="UP000286680"/>
    </source>
</evidence>
<comment type="caution">
    <text evidence="16">The sequence shown here is derived from an EMBL/GenBank/DDBJ whole genome shotgun (WGS) entry which is preliminary data.</text>
</comment>
<dbReference type="Pfam" id="PF00662">
    <property type="entry name" value="Proton_antipo_N"/>
    <property type="match status" value="1"/>
</dbReference>
<dbReference type="InterPro" id="IPR007182">
    <property type="entry name" value="MnhB"/>
</dbReference>
<feature type="domain" description="MrpA C-terminal/MbhE" evidence="15">
    <location>
        <begin position="683"/>
        <end position="770"/>
    </location>
</feature>
<dbReference type="GO" id="GO:0006811">
    <property type="term" value="P:monoatomic ion transport"/>
    <property type="evidence" value="ECO:0007669"/>
    <property type="project" value="UniProtKB-KW"/>
</dbReference>
<dbReference type="InterPro" id="IPR025383">
    <property type="entry name" value="MrpA_C/MbhD"/>
</dbReference>
<feature type="domain" description="NADH:quinone oxidoreductase/Mrp antiporter transmembrane" evidence="11">
    <location>
        <begin position="126"/>
        <end position="404"/>
    </location>
</feature>
<gene>
    <name evidence="16" type="ORF">CWE23_13760</name>
</gene>
<keyword evidence="3" id="KW-0050">Antiport</keyword>
<evidence type="ECO:0000259" key="15">
    <source>
        <dbReference type="Pfam" id="PF20501"/>
    </source>
</evidence>
<reference evidence="17" key="1">
    <citation type="journal article" date="2018" name="Front. Microbiol.">
        <title>Genome-Based Analysis Reveals the Taxonomy and Diversity of the Family Idiomarinaceae.</title>
        <authorList>
            <person name="Liu Y."/>
            <person name="Lai Q."/>
            <person name="Shao Z."/>
        </authorList>
    </citation>
    <scope>NUCLEOTIDE SEQUENCE [LARGE SCALE GENOMIC DNA]</scope>
    <source>
        <strain evidence="17">SN-14</strain>
    </source>
</reference>
<feature type="transmembrane region" description="Helical" evidence="10">
    <location>
        <begin position="132"/>
        <end position="151"/>
    </location>
</feature>
<evidence type="ECO:0000313" key="16">
    <source>
        <dbReference type="EMBL" id="RUO39741.1"/>
    </source>
</evidence>
<dbReference type="InterPro" id="IPR001516">
    <property type="entry name" value="Proton_antipo_N"/>
</dbReference>
<evidence type="ECO:0000259" key="13">
    <source>
        <dbReference type="Pfam" id="PF04039"/>
    </source>
</evidence>
<feature type="transmembrane region" description="Helical" evidence="10">
    <location>
        <begin position="108"/>
        <end position="126"/>
    </location>
</feature>
<dbReference type="RefSeq" id="WP_126820527.1">
    <property type="nucleotide sequence ID" value="NZ_PIPS01000006.1"/>
</dbReference>
<dbReference type="Pfam" id="PF20501">
    <property type="entry name" value="MbhE"/>
    <property type="match status" value="1"/>
</dbReference>
<feature type="transmembrane region" description="Helical" evidence="10">
    <location>
        <begin position="600"/>
        <end position="617"/>
    </location>
</feature>
<accession>A0AA94ECM9</accession>
<evidence type="ECO:0000256" key="4">
    <source>
        <dbReference type="ARBA" id="ARBA00022475"/>
    </source>
</evidence>
<evidence type="ECO:0000256" key="8">
    <source>
        <dbReference type="ARBA" id="ARBA00023136"/>
    </source>
</evidence>
<keyword evidence="17" id="KW-1185">Reference proteome</keyword>
<dbReference type="GO" id="GO:0005886">
    <property type="term" value="C:plasma membrane"/>
    <property type="evidence" value="ECO:0007669"/>
    <property type="project" value="UniProtKB-SubCell"/>
</dbReference>
<comment type="subcellular location">
    <subcellularLocation>
        <location evidence="1">Cell membrane</location>
        <topology evidence="1">Multi-pass membrane protein</topology>
    </subcellularLocation>
    <subcellularLocation>
        <location evidence="9">Membrane</location>
        <topology evidence="9">Multi-pass membrane protein</topology>
    </subcellularLocation>
</comment>
<organism evidence="16 17">
    <name type="scientific">Idiomarina aquatica</name>
    <dbReference type="NCBI Taxonomy" id="1327752"/>
    <lineage>
        <taxon>Bacteria</taxon>
        <taxon>Pseudomonadati</taxon>
        <taxon>Pseudomonadota</taxon>
        <taxon>Gammaproteobacteria</taxon>
        <taxon>Alteromonadales</taxon>
        <taxon>Idiomarinaceae</taxon>
        <taxon>Idiomarina</taxon>
    </lineage>
</organism>
<feature type="transmembrane region" description="Helical" evidence="10">
    <location>
        <begin position="624"/>
        <end position="644"/>
    </location>
</feature>
<dbReference type="EMBL" id="PIPS01000006">
    <property type="protein sequence ID" value="RUO39741.1"/>
    <property type="molecule type" value="Genomic_DNA"/>
</dbReference>
<keyword evidence="8 10" id="KW-0472">Membrane</keyword>
<name>A0AA94ECM9_9GAMM</name>
<dbReference type="PRINTS" id="PR01434">
    <property type="entry name" value="NADHDHGNASE5"/>
</dbReference>
<keyword evidence="4" id="KW-1003">Cell membrane</keyword>
<feature type="transmembrane region" description="Helical" evidence="10">
    <location>
        <begin position="567"/>
        <end position="588"/>
    </location>
</feature>
<feature type="domain" description="Na+/H+ antiporter MnhB subunit-related protein" evidence="13">
    <location>
        <begin position="787"/>
        <end position="910"/>
    </location>
</feature>
<feature type="transmembrane region" description="Helical" evidence="10">
    <location>
        <begin position="402"/>
        <end position="425"/>
    </location>
</feature>
<feature type="transmembrane region" description="Helical" evidence="10">
    <location>
        <begin position="457"/>
        <end position="479"/>
    </location>
</feature>
<feature type="transmembrane region" description="Helical" evidence="10">
    <location>
        <begin position="269"/>
        <end position="290"/>
    </location>
</feature>
<protein>
    <submittedName>
        <fullName evidence="16">Monovalent cation/H+ antiporter subunit A</fullName>
    </submittedName>
</protein>
<dbReference type="GO" id="GO:0015297">
    <property type="term" value="F:antiporter activity"/>
    <property type="evidence" value="ECO:0007669"/>
    <property type="project" value="UniProtKB-KW"/>
</dbReference>
<feature type="transmembrane region" description="Helical" evidence="10">
    <location>
        <begin position="684"/>
        <end position="706"/>
    </location>
</feature>
<dbReference type="Pfam" id="PF00361">
    <property type="entry name" value="Proton_antipo_M"/>
    <property type="match status" value="1"/>
</dbReference>
<feature type="transmembrane region" description="Helical" evidence="10">
    <location>
        <begin position="888"/>
        <end position="912"/>
    </location>
</feature>
<evidence type="ECO:0000256" key="6">
    <source>
        <dbReference type="ARBA" id="ARBA00022989"/>
    </source>
</evidence>
<sequence>MNLLFIIMAPLFGALLPLFLKRTPRTIQTLVTLAIPLAAIIVLLQYAPLTLAGEVPKQFVEWLPALGLNFALRLDGLSLLFVSLILGIGVLIIGYAHYYLSTEDDEGRFYACLLLFMASMLGIVMADNILLMWAFWELTSISSFLLIGYWFHSSDARRGARMALATTGAGGLALLAGLLIIGNIAGSYEFSAVLAAADTIKNHPYYPAALILLLLGAFTKSAQFPFQFWLPHAMAAPTPVSAYLHSATMVKAGIFLLARFHPVMGGTELWLTIVTIVGLITMLVGAYFALLKNDLKGLLAFSTVSHLGLICMLLGIGSEGAVIAALFHIINHACFKAGLFMTAGIIDHESGTRDMRKLQGLMGLMPVTATLAMIVAASMAGIPPFNGFMSKELFLDQAVQQHLFGGLSWFVPILATVGAALSVAYSIRFIHDVFFNGEYKPLPKKPHDPPRMMSAPVALLAVFCIAIGLAPMTMVSGILDSASSAVLAQSVAVKLSLWHGFNLPLLMSFVAVVAGILIYAARDQLFTFNRQFDGQDAKHNFERIVQRVSDAASRLFDRLDTGSLQRYIAFVLISVIVVMLPSLVDISMLTGSKAQQPIDMVSMVGAMVLIIAAFATATMHRNRFVMLMMLSVVGLMVSLSFAHFSAPDLAMTQLVVEVVSIILMILALFFMPQKTARASSGHRVFRDIIIASFIGGIVATLNFAILTSPAETISDFFIANAKTGGGGTNVVNVILVDFRGFDTLGEITVLAIAAAGIHKLLNKLKPFMPSSDVDGRPWHRIKHPLMLTNVANLVLPMAMMVAVYIFLRGHNLPGGGFIAGLIAASAMILQYIANGVDWVKDRFNVNYQSLMSIGVMIAALTGVGSWLFSKPFLTSWFTYLKWPLVGKWEFATALLFDLGVFLTVIGATMMILSNFGKMTTRHRPTYEGN</sequence>
<feature type="transmembrane region" description="Helical" evidence="10">
    <location>
        <begin position="650"/>
        <end position="672"/>
    </location>
</feature>
<dbReference type="PANTHER" id="PTHR43373:SF1">
    <property type="entry name" value="NA(+)_H(+) ANTIPORTER SUBUNIT A"/>
    <property type="match status" value="1"/>
</dbReference>
<dbReference type="AlphaFoldDB" id="A0AA94ECM9"/>
<feature type="transmembrane region" description="Helical" evidence="10">
    <location>
        <begin position="242"/>
        <end position="263"/>
    </location>
</feature>
<evidence type="ECO:0000259" key="12">
    <source>
        <dbReference type="Pfam" id="PF00662"/>
    </source>
</evidence>
<evidence type="ECO:0000259" key="11">
    <source>
        <dbReference type="Pfam" id="PF00361"/>
    </source>
</evidence>
<dbReference type="InterPro" id="IPR001750">
    <property type="entry name" value="ND/Mrp_TM"/>
</dbReference>
<dbReference type="InterPro" id="IPR050616">
    <property type="entry name" value="CPA3_Na-H_Antiporter_A"/>
</dbReference>
<evidence type="ECO:0000259" key="14">
    <source>
        <dbReference type="Pfam" id="PF13244"/>
    </source>
</evidence>
<feature type="transmembrane region" description="Helical" evidence="10">
    <location>
        <begin position="813"/>
        <end position="833"/>
    </location>
</feature>
<evidence type="ECO:0000256" key="2">
    <source>
        <dbReference type="ARBA" id="ARBA00022448"/>
    </source>
</evidence>
<evidence type="ECO:0000256" key="10">
    <source>
        <dbReference type="SAM" id="Phobius"/>
    </source>
</evidence>